<dbReference type="PROSITE" id="PS50035">
    <property type="entry name" value="PLD"/>
    <property type="match status" value="2"/>
</dbReference>
<keyword evidence="6" id="KW-0812">Transmembrane</keyword>
<dbReference type="InterPro" id="IPR001736">
    <property type="entry name" value="PLipase_D/transphosphatidylase"/>
</dbReference>
<reference evidence="8 9" key="1">
    <citation type="submission" date="2019-12" db="EMBL/GenBank/DDBJ databases">
        <title>Nitratireductor arenosus sp. nov., Isolated from sea sand, Jeju island, South Korea.</title>
        <authorList>
            <person name="Kim W."/>
        </authorList>
    </citation>
    <scope>NUCLEOTIDE SEQUENCE [LARGE SCALE GENOMIC DNA]</scope>
    <source>
        <strain evidence="8 9">CAU 1489</strain>
    </source>
</reference>
<keyword evidence="9" id="KW-1185">Reference proteome</keyword>
<evidence type="ECO:0000256" key="6">
    <source>
        <dbReference type="SAM" id="Phobius"/>
    </source>
</evidence>
<dbReference type="InterPro" id="IPR025202">
    <property type="entry name" value="PLD-like_dom"/>
</dbReference>
<accession>A0A844Q9W7</accession>
<dbReference type="Pfam" id="PF13091">
    <property type="entry name" value="PLDc_2"/>
    <property type="match status" value="2"/>
</dbReference>
<feature type="domain" description="PLD phosphodiesterase" evidence="7">
    <location>
        <begin position="176"/>
        <end position="203"/>
    </location>
</feature>
<evidence type="ECO:0000256" key="3">
    <source>
        <dbReference type="ARBA" id="ARBA00018392"/>
    </source>
</evidence>
<comment type="function">
    <text evidence="1">Could be a virulence factor.</text>
</comment>
<dbReference type="GO" id="GO:0005576">
    <property type="term" value="C:extracellular region"/>
    <property type="evidence" value="ECO:0007669"/>
    <property type="project" value="UniProtKB-SubCell"/>
</dbReference>
<evidence type="ECO:0000256" key="5">
    <source>
        <dbReference type="ARBA" id="ARBA00029594"/>
    </source>
</evidence>
<comment type="subcellular location">
    <subcellularLocation>
        <location evidence="2">Secreted</location>
    </subcellularLocation>
</comment>
<dbReference type="CDD" id="cd09113">
    <property type="entry name" value="PLDc_ymdC_like_2"/>
    <property type="match status" value="1"/>
</dbReference>
<evidence type="ECO:0000256" key="2">
    <source>
        <dbReference type="ARBA" id="ARBA00004613"/>
    </source>
</evidence>
<dbReference type="CDD" id="cd09111">
    <property type="entry name" value="PLDc_ymdC_like_1"/>
    <property type="match status" value="1"/>
</dbReference>
<keyword evidence="6" id="KW-1133">Transmembrane helix</keyword>
<dbReference type="GO" id="GO:0030572">
    <property type="term" value="F:phosphatidyltransferase activity"/>
    <property type="evidence" value="ECO:0007669"/>
    <property type="project" value="UniProtKB-ARBA"/>
</dbReference>
<feature type="domain" description="PLD phosphodiesterase" evidence="7">
    <location>
        <begin position="413"/>
        <end position="440"/>
    </location>
</feature>
<sequence>MAGDKRLLISLLKWLFGVLASFALLVVAARLLFPLPDLQARAPSAAIPLSKDTAWGRGLAAAARDHPGKSGVVPLATGHEALASRLLLTAQAERSLDVQYYIWHDDISGRLLLRALADAARRGVRVRLLLDDNGVSGMDATLAALNAQDNVEVRLFNPSRVRRPKLAGYLFDFFRMNRRMHNKAFIVDGAAAIIGGRNVGDEYFSIGEQNYFLDLDVLAAGSVVSETAVNFDLYWNSGSAYPIDAVAPDADTRLPDWLMAGGASPEAEWLKRMPELEASAAGRLNSGDIVLEWTDARLFSDPPSKGLGKAKPGELMISQLNSVLGPVRKKLDVISAYFIPGKKGTDYFRSVRSAGTEVNILTNALKSTDVAMVHAGYSKYRRRLLEAGIALYELKPRPGMPDGASELSASGSSGSSLHAKTLSVDGQRVFVGSFNFDPRSVYLNCEMGFLIESASMARHIHEAFTRDIARNAYRVELHDGELRWIETGPDGATTVLETEPDASLVDRIMLTVFGWLPIEWLL</sequence>
<evidence type="ECO:0000259" key="7">
    <source>
        <dbReference type="PROSITE" id="PS50035"/>
    </source>
</evidence>
<name>A0A844Q9W7_9HYPH</name>
<keyword evidence="6" id="KW-0472">Membrane</keyword>
<dbReference type="SUPFAM" id="SSF56024">
    <property type="entry name" value="Phospholipase D/nuclease"/>
    <property type="match status" value="2"/>
</dbReference>
<dbReference type="PANTHER" id="PTHR21248">
    <property type="entry name" value="CARDIOLIPIN SYNTHASE"/>
    <property type="match status" value="1"/>
</dbReference>
<keyword evidence="4" id="KW-0964">Secreted</keyword>
<protein>
    <recommendedName>
        <fullName evidence="3">Phospholipase D</fullName>
    </recommendedName>
    <alternativeName>
        <fullName evidence="5">Choline phosphatase</fullName>
    </alternativeName>
</protein>
<comment type="caution">
    <text evidence="8">The sequence shown here is derived from an EMBL/GenBank/DDBJ whole genome shotgun (WGS) entry which is preliminary data.</text>
</comment>
<evidence type="ECO:0000313" key="8">
    <source>
        <dbReference type="EMBL" id="MVA95687.1"/>
    </source>
</evidence>
<evidence type="ECO:0000313" key="9">
    <source>
        <dbReference type="Proteomes" id="UP000463224"/>
    </source>
</evidence>
<dbReference type="GO" id="GO:0032049">
    <property type="term" value="P:cardiolipin biosynthetic process"/>
    <property type="evidence" value="ECO:0007669"/>
    <property type="project" value="UniProtKB-ARBA"/>
</dbReference>
<feature type="transmembrane region" description="Helical" evidence="6">
    <location>
        <begin position="12"/>
        <end position="33"/>
    </location>
</feature>
<dbReference type="Proteomes" id="UP000463224">
    <property type="component" value="Unassembled WGS sequence"/>
</dbReference>
<evidence type="ECO:0000256" key="1">
    <source>
        <dbReference type="ARBA" id="ARBA00003145"/>
    </source>
</evidence>
<proteinExistence type="predicted"/>
<organism evidence="8 9">
    <name type="scientific">Nitratireductor arenosus</name>
    <dbReference type="NCBI Taxonomy" id="2682096"/>
    <lineage>
        <taxon>Bacteria</taxon>
        <taxon>Pseudomonadati</taxon>
        <taxon>Pseudomonadota</taxon>
        <taxon>Alphaproteobacteria</taxon>
        <taxon>Hyphomicrobiales</taxon>
        <taxon>Phyllobacteriaceae</taxon>
        <taxon>Nitratireductor</taxon>
    </lineage>
</organism>
<dbReference type="SMART" id="SM00155">
    <property type="entry name" value="PLDc"/>
    <property type="match status" value="2"/>
</dbReference>
<evidence type="ECO:0000256" key="4">
    <source>
        <dbReference type="ARBA" id="ARBA00022525"/>
    </source>
</evidence>
<dbReference type="EMBL" id="WPHG01000001">
    <property type="protein sequence ID" value="MVA95687.1"/>
    <property type="molecule type" value="Genomic_DNA"/>
</dbReference>
<dbReference type="Gene3D" id="3.30.870.10">
    <property type="entry name" value="Endonuclease Chain A"/>
    <property type="match status" value="2"/>
</dbReference>
<gene>
    <name evidence="8" type="ORF">GN330_00280</name>
</gene>
<dbReference type="PANTHER" id="PTHR21248:SF12">
    <property type="entry name" value="CARDIOLIPIN SYNTHASE C"/>
    <property type="match status" value="1"/>
</dbReference>
<dbReference type="AlphaFoldDB" id="A0A844Q9W7"/>